<evidence type="ECO:0000313" key="7">
    <source>
        <dbReference type="Proteomes" id="UP000475117"/>
    </source>
</evidence>
<keyword evidence="4" id="KW-1133">Transmembrane helix</keyword>
<dbReference type="RefSeq" id="WP_164364840.1">
    <property type="nucleotide sequence ID" value="NZ_CP066776.1"/>
</dbReference>
<name>A0A6B3L6Y8_9BACT</name>
<dbReference type="AlphaFoldDB" id="A0A6B3L6Y8"/>
<dbReference type="GO" id="GO:0016765">
    <property type="term" value="F:transferase activity, transferring alkyl or aryl (other than methyl) groups"/>
    <property type="evidence" value="ECO:0007669"/>
    <property type="project" value="InterPro"/>
</dbReference>
<dbReference type="Proteomes" id="UP000475117">
    <property type="component" value="Chromosome"/>
</dbReference>
<evidence type="ECO:0000256" key="2">
    <source>
        <dbReference type="ARBA" id="ARBA00022475"/>
    </source>
</evidence>
<sequence length="312" mass="33709">MSLLRDLAHSSRLPNIPTVWSNVITGYLFGIAFCTAQTGSLAQLLPHFSWGIIALLLATGTLLYICGTFMNDGVDVEWDKQHRPERAVPSGRIPAGTMINLALVFGLGALATAFLLGKFSLILAVAIIAAILLYTAIHKRTAWGAVAMGICRALLFPMAALCGHRYLGAEINQLIHVSIAAGVGMMIFIGAITWFARHETSNDPPRTHYWLKTVVFTIPFLIPVIAIPILVPDAPFWNSTTALICGVVGILWICIAMEQGKRQGTGKFVSSALAGIPLLDAMWMPNHQPLLLIIPFALFVLSLALQKVTSAT</sequence>
<keyword evidence="7" id="KW-1185">Reference proteome</keyword>
<keyword evidence="6" id="KW-0808">Transferase</keyword>
<dbReference type="Pfam" id="PF01040">
    <property type="entry name" value="UbiA"/>
    <property type="match status" value="1"/>
</dbReference>
<keyword evidence="2" id="KW-1003">Cell membrane</keyword>
<dbReference type="InterPro" id="IPR044878">
    <property type="entry name" value="UbiA_sf"/>
</dbReference>
<organism evidence="6 7">
    <name type="scientific">Sulfuriroseicoccus oceanibius</name>
    <dbReference type="NCBI Taxonomy" id="2707525"/>
    <lineage>
        <taxon>Bacteria</taxon>
        <taxon>Pseudomonadati</taxon>
        <taxon>Verrucomicrobiota</taxon>
        <taxon>Verrucomicrobiia</taxon>
        <taxon>Verrucomicrobiales</taxon>
        <taxon>Verrucomicrobiaceae</taxon>
        <taxon>Sulfuriroseicoccus</taxon>
    </lineage>
</organism>
<dbReference type="KEGG" id="soa:G3M56_000365"/>
<keyword evidence="5" id="KW-0472">Membrane</keyword>
<keyword evidence="3" id="KW-0812">Transmembrane</keyword>
<evidence type="ECO:0000313" key="6">
    <source>
        <dbReference type="EMBL" id="QQL45076.1"/>
    </source>
</evidence>
<dbReference type="InterPro" id="IPR000537">
    <property type="entry name" value="UbiA_prenyltransferase"/>
</dbReference>
<evidence type="ECO:0000256" key="1">
    <source>
        <dbReference type="ARBA" id="ARBA00004141"/>
    </source>
</evidence>
<dbReference type="Gene3D" id="1.10.357.140">
    <property type="entry name" value="UbiA prenyltransferase"/>
    <property type="match status" value="1"/>
</dbReference>
<dbReference type="GO" id="GO:0016020">
    <property type="term" value="C:membrane"/>
    <property type="evidence" value="ECO:0007669"/>
    <property type="project" value="UniProtKB-SubCell"/>
</dbReference>
<dbReference type="PANTHER" id="PTHR42723:SF1">
    <property type="entry name" value="CHLOROPHYLL SYNTHASE, CHLOROPLASTIC"/>
    <property type="match status" value="1"/>
</dbReference>
<dbReference type="InterPro" id="IPR050475">
    <property type="entry name" value="Prenyltransferase_related"/>
</dbReference>
<gene>
    <name evidence="6" type="ORF">G3M56_000365</name>
</gene>
<evidence type="ECO:0000256" key="4">
    <source>
        <dbReference type="ARBA" id="ARBA00022989"/>
    </source>
</evidence>
<evidence type="ECO:0000256" key="5">
    <source>
        <dbReference type="ARBA" id="ARBA00023136"/>
    </source>
</evidence>
<comment type="subcellular location">
    <subcellularLocation>
        <location evidence="1">Membrane</location>
        <topology evidence="1">Multi-pass membrane protein</topology>
    </subcellularLocation>
</comment>
<accession>A0A6B3L6Y8</accession>
<protein>
    <submittedName>
        <fullName evidence="6">UbiA family prenyltransferase</fullName>
    </submittedName>
</protein>
<dbReference type="PANTHER" id="PTHR42723">
    <property type="entry name" value="CHLOROPHYLL SYNTHASE"/>
    <property type="match status" value="1"/>
</dbReference>
<evidence type="ECO:0000256" key="3">
    <source>
        <dbReference type="ARBA" id="ARBA00022692"/>
    </source>
</evidence>
<reference evidence="6 7" key="1">
    <citation type="submission" date="2020-12" db="EMBL/GenBank/DDBJ databases">
        <title>Sulforoseuscoccus oceanibium gen. nov., sp. nov., a representative of the phylum Verrucomicrobia with special cytoplasmic membrane, and proposal of Sulforoseuscoccusaceae fam. nov.</title>
        <authorList>
            <person name="Xi F."/>
        </authorList>
    </citation>
    <scope>NUCLEOTIDE SEQUENCE [LARGE SCALE GENOMIC DNA]</scope>
    <source>
        <strain evidence="6 7">T37</strain>
    </source>
</reference>
<dbReference type="EMBL" id="CP066776">
    <property type="protein sequence ID" value="QQL45076.1"/>
    <property type="molecule type" value="Genomic_DNA"/>
</dbReference>
<proteinExistence type="predicted"/>